<dbReference type="Pfam" id="PF07748">
    <property type="entry name" value="Glyco_hydro_38C"/>
    <property type="match status" value="2"/>
</dbReference>
<comment type="subcellular location">
    <subcellularLocation>
        <location evidence="1">Golgi apparatus membrane</location>
        <topology evidence="1">Single-pass type II membrane protein</topology>
    </subcellularLocation>
</comment>
<keyword evidence="10" id="KW-0333">Golgi apparatus</keyword>
<dbReference type="Gene3D" id="3.20.110.10">
    <property type="entry name" value="Glycoside hydrolase 38, N terminal domain"/>
    <property type="match status" value="1"/>
</dbReference>
<evidence type="ECO:0000256" key="17">
    <source>
        <dbReference type="SAM" id="Phobius"/>
    </source>
</evidence>
<evidence type="ECO:0000256" key="5">
    <source>
        <dbReference type="ARBA" id="ARBA00022723"/>
    </source>
</evidence>
<dbReference type="CDD" id="cd10809">
    <property type="entry name" value="GH38N_AMII_GMII_SfManIII_like"/>
    <property type="match status" value="1"/>
</dbReference>
<dbReference type="Pfam" id="PF01074">
    <property type="entry name" value="Glyco_hydro_38N"/>
    <property type="match status" value="1"/>
</dbReference>
<dbReference type="Gene3D" id="2.70.98.30">
    <property type="entry name" value="Golgi alpha-mannosidase II, domain 4"/>
    <property type="match status" value="2"/>
</dbReference>
<sequence>MAFSSRRGTNTWSSSLSSSSSSSSSSPSILPSSSSNPRSKAQQRKGRKRAWLRDFISGNFFIIGLFLCLSLFLLILLRFGVPKPITTHFRTRYSRARKPLLRRPDAANRTHLLAAAVDVTTKALYDKIEFLDVDGGAWKQGWSVTYRGSEWDNEKLKVFVVPHSHNDPGWKLTVEEYYDRQSRHILDTIVQTLSKDSRRKFIWEEMSYLERWWRDTSDEMKESFSNLVKNGQLEIVGGGWVMNDEANSHYYAIIEQIAEGNMWLSDTIGFVPKNSWAIDPFGYSSTMAYLLRRMGFDNMLIQRTHYELKKELAWHKNLEYIWRQSWDAEETTDIFVHMMPFYSYDIPHTCGPEPAICCQFDFARMHGFVYEQCPWGQYPVETTQENVQERALKLLDQYRKKSTLYRTNTLLVPLGDDFRYINVEEAEAQFRNYQMLFDYINSNPKRINYSSPGEIGSGLVEGFPSLSGDFFTYADRQQDYWSGYYVSRPFFKAVDRVLEQTLRATEMMVALILGCCRRAHCEKFAMGFSYKLTAARRNLALFQHHDGVTGTAKDHVVMDYGMRMHTSLLDLQIFMSKAVEALLGIRYDKLDHSPSQFEPAIVRSKYDAQPLHKVINIHEGSYQSVIFFNPLEQTREEVVMVVVDSPDVTVVDSNWSCVQSQILPELQYHNSKIFTGKHRLYWEVSVPAMGLETYYISHGFGECEKARPAKLKIFSKSSSVACPAPYSCVKIEADVAEIENQHQKLTFDLKYGLLQKIHLKNSSPNIVNEEIGMYSSSGGAYLFKPNGEAQPIIEEGGQLLVSEGPLMQEEYHVELVGQDFNDRELIVRYKTDIDNKKIFYSDLNGFQMSRRETYDKIPLQGNYYPMPSLAFIQGLNGRRFSVHCRQSLGVASLKNGWLEIMLDRRLVTDDGRGLGQGVMDNRVMNVVFHLTLEANISATSNLVSTPFPYSPSLLSHRVGSHLNYPFALILHRRHWDSSYCRKGRSHCTNLADDTVNLFSMFRELTVLTAKATSLNLMHEDPEVMGFSEQFGDLAQEGHVAISPMEIQAYKLEMRPQ</sequence>
<evidence type="ECO:0000256" key="14">
    <source>
        <dbReference type="ARBA" id="ARBA00093232"/>
    </source>
</evidence>
<dbReference type="InterPro" id="IPR000602">
    <property type="entry name" value="Glyco_hydro_38_N"/>
</dbReference>
<dbReference type="Pfam" id="PF09261">
    <property type="entry name" value="Alpha-mann_mid"/>
    <property type="match status" value="1"/>
</dbReference>
<dbReference type="Gene3D" id="1.20.1270.50">
    <property type="entry name" value="Glycoside hydrolase family 38, central domain"/>
    <property type="match status" value="1"/>
</dbReference>
<evidence type="ECO:0000256" key="7">
    <source>
        <dbReference type="ARBA" id="ARBA00022833"/>
    </source>
</evidence>
<dbReference type="GO" id="GO:0006491">
    <property type="term" value="P:N-glycan processing"/>
    <property type="evidence" value="ECO:0007669"/>
    <property type="project" value="TreeGrafter"/>
</dbReference>
<evidence type="ECO:0000256" key="11">
    <source>
        <dbReference type="ARBA" id="ARBA00023136"/>
    </source>
</evidence>
<dbReference type="GO" id="GO:0018279">
    <property type="term" value="P:protein N-linked glycosylation via asparagine"/>
    <property type="evidence" value="ECO:0007669"/>
    <property type="project" value="EnsemblPlants"/>
</dbReference>
<keyword evidence="20" id="KW-1185">Reference proteome</keyword>
<dbReference type="SMART" id="SM00872">
    <property type="entry name" value="Alpha-mann_mid"/>
    <property type="match status" value="1"/>
</dbReference>
<evidence type="ECO:0000256" key="3">
    <source>
        <dbReference type="ARBA" id="ARBA00009792"/>
    </source>
</evidence>
<dbReference type="SUPFAM" id="SSF74650">
    <property type="entry name" value="Galactose mutarotase-like"/>
    <property type="match status" value="1"/>
</dbReference>
<keyword evidence="4 17" id="KW-0812">Transmembrane</keyword>
<evidence type="ECO:0000313" key="20">
    <source>
        <dbReference type="Proteomes" id="UP000075243"/>
    </source>
</evidence>
<evidence type="ECO:0000256" key="8">
    <source>
        <dbReference type="ARBA" id="ARBA00022968"/>
    </source>
</evidence>
<keyword evidence="12" id="KW-1015">Disulfide bond</keyword>
<accession>A0A151RMH9</accession>
<reference evidence="19" key="1">
    <citation type="journal article" date="2012" name="Nat. Biotechnol.">
        <title>Draft genome sequence of pigeonpea (Cajanus cajan), an orphan legume crop of resource-poor farmers.</title>
        <authorList>
            <person name="Varshney R.K."/>
            <person name="Chen W."/>
            <person name="Li Y."/>
            <person name="Bharti A.K."/>
            <person name="Saxena R.K."/>
            <person name="Schlueter J.A."/>
            <person name="Donoghue M.T."/>
            <person name="Azam S."/>
            <person name="Fan G."/>
            <person name="Whaley A.M."/>
            <person name="Farmer A.D."/>
            <person name="Sheridan J."/>
            <person name="Iwata A."/>
            <person name="Tuteja R."/>
            <person name="Penmetsa R.V."/>
            <person name="Wu W."/>
            <person name="Upadhyaya H.D."/>
            <person name="Yang S.P."/>
            <person name="Shah T."/>
            <person name="Saxena K.B."/>
            <person name="Michael T."/>
            <person name="McCombie W.R."/>
            <person name="Yang B."/>
            <person name="Zhang G."/>
            <person name="Yang H."/>
            <person name="Wang J."/>
            <person name="Spillane C."/>
            <person name="Cook D.R."/>
            <person name="May G.D."/>
            <person name="Xu X."/>
            <person name="Jackson S.A."/>
        </authorList>
    </citation>
    <scope>NUCLEOTIDE SEQUENCE [LARGE SCALE GENOMIC DNA]</scope>
</reference>
<evidence type="ECO:0000256" key="16">
    <source>
        <dbReference type="SAM" id="MobiDB-lite"/>
    </source>
</evidence>
<feature type="region of interest" description="Disordered" evidence="16">
    <location>
        <begin position="1"/>
        <end position="45"/>
    </location>
</feature>
<dbReference type="FunFam" id="2.60.40.1180:FF:000019">
    <property type="entry name" value="Alpha-mannosidase 2"/>
    <property type="match status" value="1"/>
</dbReference>
<dbReference type="STRING" id="3821.A0A151RMH9"/>
<dbReference type="Proteomes" id="UP000075243">
    <property type="component" value="Unassembled WGS sequence"/>
</dbReference>
<evidence type="ECO:0000256" key="1">
    <source>
        <dbReference type="ARBA" id="ARBA00004323"/>
    </source>
</evidence>
<dbReference type="InterPro" id="IPR028995">
    <property type="entry name" value="Glyco_hydro_57/38_cen_sf"/>
</dbReference>
<evidence type="ECO:0000256" key="4">
    <source>
        <dbReference type="ARBA" id="ARBA00022692"/>
    </source>
</evidence>
<name>A0A151RMH9_CAJCA</name>
<comment type="cofactor">
    <cofactor evidence="15">
        <name>Zn(2+)</name>
        <dbReference type="ChEBI" id="CHEBI:29105"/>
    </cofactor>
    <text evidence="15">Binds 1 zinc ion per subunit.</text>
</comment>
<keyword evidence="11 17" id="KW-0472">Membrane</keyword>
<dbReference type="InterPro" id="IPR011682">
    <property type="entry name" value="Glyco_hydro_38_C"/>
</dbReference>
<dbReference type="GO" id="GO:0000139">
    <property type="term" value="C:Golgi membrane"/>
    <property type="evidence" value="ECO:0007669"/>
    <property type="project" value="UniProtKB-SubCell"/>
</dbReference>
<evidence type="ECO:0000256" key="2">
    <source>
        <dbReference type="ARBA" id="ARBA00004922"/>
    </source>
</evidence>
<evidence type="ECO:0000256" key="13">
    <source>
        <dbReference type="ARBA" id="ARBA00023295"/>
    </source>
</evidence>
<dbReference type="GO" id="GO:0046872">
    <property type="term" value="F:metal ion binding"/>
    <property type="evidence" value="ECO:0007669"/>
    <property type="project" value="UniProtKB-KW"/>
</dbReference>
<dbReference type="PANTHER" id="PTHR11607">
    <property type="entry name" value="ALPHA-MANNOSIDASE"/>
    <property type="match status" value="1"/>
</dbReference>
<dbReference type="GO" id="GO:0004572">
    <property type="term" value="F:mannosyl-oligosaccharide 1,3-1,6-alpha-mannosidase activity"/>
    <property type="evidence" value="ECO:0007669"/>
    <property type="project" value="UniProtKB-EC"/>
</dbReference>
<dbReference type="EMBL" id="KQ483654">
    <property type="protein sequence ID" value="KYP43746.1"/>
    <property type="molecule type" value="Genomic_DNA"/>
</dbReference>
<evidence type="ECO:0000259" key="18">
    <source>
        <dbReference type="SMART" id="SM00872"/>
    </source>
</evidence>
<dbReference type="GO" id="GO:0006013">
    <property type="term" value="P:mannose metabolic process"/>
    <property type="evidence" value="ECO:0007669"/>
    <property type="project" value="InterPro"/>
</dbReference>
<dbReference type="EC" id="3.2.1.-" evidence="15"/>
<keyword evidence="5 15" id="KW-0479">Metal-binding</keyword>
<evidence type="ECO:0000256" key="6">
    <source>
        <dbReference type="ARBA" id="ARBA00022801"/>
    </source>
</evidence>
<dbReference type="OMA" id="CPWGQHP"/>
<dbReference type="PANTHER" id="PTHR11607:SF3">
    <property type="entry name" value="LYSOSOMAL ALPHA-MANNOSIDASE"/>
    <property type="match status" value="1"/>
</dbReference>
<evidence type="ECO:0000256" key="10">
    <source>
        <dbReference type="ARBA" id="ARBA00023034"/>
    </source>
</evidence>
<proteinExistence type="inferred from homology"/>
<evidence type="ECO:0000256" key="12">
    <source>
        <dbReference type="ARBA" id="ARBA00023157"/>
    </source>
</evidence>
<dbReference type="SUPFAM" id="SSF88688">
    <property type="entry name" value="Families 57/38 glycoside transferase middle domain"/>
    <property type="match status" value="1"/>
</dbReference>
<evidence type="ECO:0000256" key="15">
    <source>
        <dbReference type="RuleBase" id="RU361199"/>
    </source>
</evidence>
<dbReference type="Gramene" id="C.cajan_35154.t">
    <property type="protein sequence ID" value="C.cajan_35154.t"/>
    <property type="gene ID" value="C.cajan_35154"/>
</dbReference>
<comment type="similarity">
    <text evidence="3 15">Belongs to the glycosyl hydrolase 38 family.</text>
</comment>
<dbReference type="AlphaFoldDB" id="A0A151RMH9"/>
<comment type="pathway">
    <text evidence="2">Protein modification; protein glycosylation.</text>
</comment>
<dbReference type="GO" id="GO:0030246">
    <property type="term" value="F:carbohydrate binding"/>
    <property type="evidence" value="ECO:0007669"/>
    <property type="project" value="InterPro"/>
</dbReference>
<keyword evidence="13 15" id="KW-0326">Glycosidase</keyword>
<evidence type="ECO:0000256" key="9">
    <source>
        <dbReference type="ARBA" id="ARBA00022989"/>
    </source>
</evidence>
<dbReference type="InterPro" id="IPR015341">
    <property type="entry name" value="Glyco_hydro_38_cen"/>
</dbReference>
<dbReference type="FunFam" id="1.20.1270.50:FF:000001">
    <property type="entry name" value="Alpha-mannosidase"/>
    <property type="match status" value="1"/>
</dbReference>
<dbReference type="InterPro" id="IPR013780">
    <property type="entry name" value="Glyco_hydro_b"/>
</dbReference>
<keyword evidence="9 17" id="KW-1133">Transmembrane helix</keyword>
<feature type="domain" description="Glycoside hydrolase family 38 central" evidence="18">
    <location>
        <begin position="479"/>
        <end position="564"/>
    </location>
</feature>
<protein>
    <recommendedName>
        <fullName evidence="15">Alpha-mannosidase</fullName>
        <ecNumber evidence="15">3.2.1.-</ecNumber>
    </recommendedName>
</protein>
<comment type="catalytic activity">
    <reaction evidence="14">
        <text>N(4)-{beta-D-GlcNAc-(1-&gt;2)-alpha-D-Man-(1-&gt;3)-[alpha-D-Man-(1-&gt;3)-[alpha-D-Man-(1-&gt;6)]-alpha-D-Man-(1-&gt;6)]-beta-D-Man-(1-&gt;4)-beta-D-GlcNAc-(1-&gt;4)-beta-D-GlcNAc}-L-asparaginyl-[protein] + 2 H2O = 2 alpha-D-mannopyranose + an N(4)-{beta-D-GlcNAc-(1-&gt;2)-alpha-D-Man-(1-&gt;3)-[alpha-D-Man-(1-&gt;6)]-beta-D-Man-(1-&gt;4)-beta-D-GlcNAc-(1-&gt;4)-beta-D-GlcNAc}-L-asparaginyl-[protein]</text>
        <dbReference type="Rhea" id="RHEA:56052"/>
        <dbReference type="Rhea" id="RHEA-COMP:14368"/>
        <dbReference type="Rhea" id="RHEA-COMP:14369"/>
        <dbReference type="ChEBI" id="CHEBI:15377"/>
        <dbReference type="ChEBI" id="CHEBI:28729"/>
        <dbReference type="ChEBI" id="CHEBI:60615"/>
        <dbReference type="ChEBI" id="CHEBI:60625"/>
        <dbReference type="EC" id="3.2.1.114"/>
    </reaction>
</comment>
<feature type="compositionally biased region" description="Polar residues" evidence="16">
    <location>
        <begin position="1"/>
        <end position="12"/>
    </location>
</feature>
<dbReference type="InterPro" id="IPR037094">
    <property type="entry name" value="Glyco_hydro_38_cen_sf"/>
</dbReference>
<feature type="transmembrane region" description="Helical" evidence="17">
    <location>
        <begin position="55"/>
        <end position="77"/>
    </location>
</feature>
<keyword evidence="6 15" id="KW-0378">Hydrolase</keyword>
<evidence type="ECO:0000313" key="19">
    <source>
        <dbReference type="EMBL" id="KYP43746.1"/>
    </source>
</evidence>
<dbReference type="Gene3D" id="2.60.40.1180">
    <property type="entry name" value="Golgi alpha-mannosidase II"/>
    <property type="match status" value="1"/>
</dbReference>
<dbReference type="InterPro" id="IPR027291">
    <property type="entry name" value="Glyco_hydro_38_N_sf"/>
</dbReference>
<dbReference type="InterPro" id="IPR011013">
    <property type="entry name" value="Gal_mutarotase_sf_dom"/>
</dbReference>
<keyword evidence="7 15" id="KW-0862">Zinc</keyword>
<dbReference type="FunFam" id="3.20.110.10:FF:000005">
    <property type="entry name" value="Alpha-mannosidase"/>
    <property type="match status" value="1"/>
</dbReference>
<dbReference type="SUPFAM" id="SSF88713">
    <property type="entry name" value="Glycoside hydrolase/deacetylase"/>
    <property type="match status" value="1"/>
</dbReference>
<gene>
    <name evidence="19" type="ORF">KK1_034782</name>
</gene>
<organism evidence="19 20">
    <name type="scientific">Cajanus cajan</name>
    <name type="common">Pigeon pea</name>
    <name type="synonym">Cajanus indicus</name>
    <dbReference type="NCBI Taxonomy" id="3821"/>
    <lineage>
        <taxon>Eukaryota</taxon>
        <taxon>Viridiplantae</taxon>
        <taxon>Streptophyta</taxon>
        <taxon>Embryophyta</taxon>
        <taxon>Tracheophyta</taxon>
        <taxon>Spermatophyta</taxon>
        <taxon>Magnoliopsida</taxon>
        <taxon>eudicotyledons</taxon>
        <taxon>Gunneridae</taxon>
        <taxon>Pentapetalae</taxon>
        <taxon>rosids</taxon>
        <taxon>fabids</taxon>
        <taxon>Fabales</taxon>
        <taxon>Fabaceae</taxon>
        <taxon>Papilionoideae</taxon>
        <taxon>50 kb inversion clade</taxon>
        <taxon>NPAAA clade</taxon>
        <taxon>indigoferoid/millettioid clade</taxon>
        <taxon>Phaseoleae</taxon>
        <taxon>Cajanus</taxon>
    </lineage>
</organism>
<feature type="compositionally biased region" description="Low complexity" evidence="16">
    <location>
        <begin position="13"/>
        <end position="35"/>
    </location>
</feature>
<dbReference type="GO" id="GO:0042538">
    <property type="term" value="P:hyperosmotic salinity response"/>
    <property type="evidence" value="ECO:0007669"/>
    <property type="project" value="EnsemblPlants"/>
</dbReference>
<keyword evidence="8" id="KW-0735">Signal-anchor</keyword>
<dbReference type="InterPro" id="IPR011330">
    <property type="entry name" value="Glyco_hydro/deAcase_b/a-brl"/>
</dbReference>
<dbReference type="InterPro" id="IPR050843">
    <property type="entry name" value="Glycosyl_Hydrlase_38"/>
</dbReference>